<feature type="binding site" evidence="9">
    <location>
        <position position="169"/>
    </location>
    <ligand>
        <name>NAD(+)</name>
        <dbReference type="ChEBI" id="CHEBI:57540"/>
    </ligand>
</feature>
<dbReference type="PIRSF" id="PIRSF000124">
    <property type="entry name" value="UDPglc_GDPman_dh"/>
    <property type="match status" value="1"/>
</dbReference>
<evidence type="ECO:0000256" key="9">
    <source>
        <dbReference type="PIRSR" id="PIRSR500133-3"/>
    </source>
</evidence>
<feature type="binding site" evidence="9">
    <location>
        <begin position="13"/>
        <end position="18"/>
    </location>
    <ligand>
        <name>NAD(+)</name>
        <dbReference type="ChEBI" id="CHEBI:57540"/>
    </ligand>
</feature>
<evidence type="ECO:0000256" key="5">
    <source>
        <dbReference type="ARBA" id="ARBA00023027"/>
    </source>
</evidence>
<evidence type="ECO:0000259" key="10">
    <source>
        <dbReference type="SMART" id="SM00984"/>
    </source>
</evidence>
<gene>
    <name evidence="12" type="primary">Aste57867_9950</name>
    <name evidence="11" type="ORF">As57867_009911</name>
    <name evidence="12" type="ORF">ASTE57867_9950</name>
</gene>
<dbReference type="SMART" id="SM00984">
    <property type="entry name" value="UDPG_MGDP_dh_C"/>
    <property type="match status" value="1"/>
</dbReference>
<dbReference type="SUPFAM" id="SSF52413">
    <property type="entry name" value="UDP-glucose/GDP-mannose dehydrogenase C-terminal domain"/>
    <property type="match status" value="1"/>
</dbReference>
<dbReference type="InterPro" id="IPR017476">
    <property type="entry name" value="UDP-Glc/GDP-Man"/>
</dbReference>
<evidence type="ECO:0000256" key="2">
    <source>
        <dbReference type="ARBA" id="ARBA00006601"/>
    </source>
</evidence>
<evidence type="ECO:0000313" key="13">
    <source>
        <dbReference type="Proteomes" id="UP000332933"/>
    </source>
</evidence>
<evidence type="ECO:0000313" key="11">
    <source>
        <dbReference type="EMBL" id="KAF0699480.1"/>
    </source>
</evidence>
<dbReference type="Pfam" id="PF03721">
    <property type="entry name" value="UDPG_MGDP_dh_N"/>
    <property type="match status" value="1"/>
</dbReference>
<dbReference type="SUPFAM" id="SSF51735">
    <property type="entry name" value="NAD(P)-binding Rossmann-fold domains"/>
    <property type="match status" value="1"/>
</dbReference>
<dbReference type="Gene3D" id="1.20.5.100">
    <property type="entry name" value="Cytochrome c1, transmembrane anchor, C-terminal"/>
    <property type="match status" value="1"/>
</dbReference>
<name>A0A485KPL4_9STRA</name>
<dbReference type="Pfam" id="PF03720">
    <property type="entry name" value="UDPG_MGDP_dh_C"/>
    <property type="match status" value="1"/>
</dbReference>
<organism evidence="12 13">
    <name type="scientific">Aphanomyces stellatus</name>
    <dbReference type="NCBI Taxonomy" id="120398"/>
    <lineage>
        <taxon>Eukaryota</taxon>
        <taxon>Sar</taxon>
        <taxon>Stramenopiles</taxon>
        <taxon>Oomycota</taxon>
        <taxon>Saprolegniomycetes</taxon>
        <taxon>Saprolegniales</taxon>
        <taxon>Verrucalvaceae</taxon>
        <taxon>Aphanomyces</taxon>
    </lineage>
</organism>
<evidence type="ECO:0000256" key="8">
    <source>
        <dbReference type="PIRSR" id="PIRSR500133-1"/>
    </source>
</evidence>
<dbReference type="UniPathway" id="UPA00038">
    <property type="reaction ID" value="UER00491"/>
</dbReference>
<dbReference type="FunFam" id="1.20.5.100:FF:000001">
    <property type="entry name" value="UDP-glucose 6-dehydrogenase"/>
    <property type="match status" value="1"/>
</dbReference>
<dbReference type="EC" id="1.1.1.22" evidence="3 7"/>
<keyword evidence="4 7" id="KW-0560">Oxidoreductase</keyword>
<reference evidence="11" key="2">
    <citation type="submission" date="2019-06" db="EMBL/GenBank/DDBJ databases">
        <title>Genomics analysis of Aphanomyces spp. identifies a new class of oomycete effector associated with host adaptation.</title>
        <authorList>
            <person name="Gaulin E."/>
        </authorList>
    </citation>
    <scope>NUCLEOTIDE SEQUENCE</scope>
    <source>
        <strain evidence="11">CBS 578.67</strain>
    </source>
</reference>
<evidence type="ECO:0000313" key="12">
    <source>
        <dbReference type="EMBL" id="VFT86828.1"/>
    </source>
</evidence>
<sequence length="466" mass="51602">MDATFSLKVCCMGAGYVGGPTMAVITKHCPSIRVTVVDVSERQIARWNSTNFDLPIYEPGLEELVRETRGRNLFFSTDIDKHVKEADLIFVCVNTPTKVAGIGAGSAADTKNVELCARMIAEYATSDKIVVEKSTVPVHTAEVLAAVFNANRQRGVHFEVLSNPEFLSEGTAVQDLISPSRVLIGGASTPSGQAAVQKLVQIYEHWIARDKILTTNVWSSELSKLVANAFLAQRISSINSISALCEATGADVSEVARAVGTDPRIGDKFLQVSVGFGGSCFQKDVLNLVYLAESFHLPEVAAYWRSVVQMNEFQKDRFGRRIVRTLFNSVTNKKIALFGFAYKKDTGDTRETPAAAVIKTLVAERASVFVYDPKVEVEDMHNELRYHGLGDEDMARVHWVRDPYEAAEKAHALAIMTEWEEFRTYDYGRLYDHMLKPAFVFDGRNLLDPEALRHLGFTVYGVGKAT</sequence>
<dbReference type="InterPro" id="IPR001732">
    <property type="entry name" value="UDP-Glc/GDP-Man_DH_N"/>
</dbReference>
<dbReference type="EMBL" id="CAADRA010005195">
    <property type="protein sequence ID" value="VFT86828.1"/>
    <property type="molecule type" value="Genomic_DNA"/>
</dbReference>
<evidence type="ECO:0000256" key="3">
    <source>
        <dbReference type="ARBA" id="ARBA00012954"/>
    </source>
</evidence>
<dbReference type="InterPro" id="IPR014027">
    <property type="entry name" value="UDP-Glc/GDP-Man_DH_C"/>
</dbReference>
<dbReference type="NCBIfam" id="TIGR03026">
    <property type="entry name" value="NDP-sugDHase"/>
    <property type="match status" value="1"/>
</dbReference>
<dbReference type="InterPro" id="IPR036220">
    <property type="entry name" value="UDP-Glc/GDP-Man_DH_C_sf"/>
</dbReference>
<keyword evidence="5 7" id="KW-0520">NAD</keyword>
<dbReference type="InterPro" id="IPR014026">
    <property type="entry name" value="UDP-Glc/GDP-Man_DH_dimer"/>
</dbReference>
<dbReference type="SUPFAM" id="SSF48179">
    <property type="entry name" value="6-phosphogluconate dehydrogenase C-terminal domain-like"/>
    <property type="match status" value="1"/>
</dbReference>
<dbReference type="FunFam" id="3.40.50.720:FF:000193">
    <property type="entry name" value="UDP-glucose 6-dehydrogenase"/>
    <property type="match status" value="1"/>
</dbReference>
<feature type="domain" description="UDP-glucose/GDP-mannose dehydrogenase C-terminal" evidence="10">
    <location>
        <begin position="336"/>
        <end position="449"/>
    </location>
</feature>
<dbReference type="PANTHER" id="PTHR11374:SF3">
    <property type="entry name" value="UDP-GLUCOSE 6-DEHYDROGENASE"/>
    <property type="match status" value="1"/>
</dbReference>
<dbReference type="GO" id="GO:0005634">
    <property type="term" value="C:nucleus"/>
    <property type="evidence" value="ECO:0007669"/>
    <property type="project" value="TreeGrafter"/>
</dbReference>
<feature type="binding site" evidence="9">
    <location>
        <begin position="280"/>
        <end position="283"/>
    </location>
    <ligand>
        <name>NAD(+)</name>
        <dbReference type="ChEBI" id="CHEBI:57540"/>
    </ligand>
</feature>
<dbReference type="PIRSF" id="PIRSF500133">
    <property type="entry name" value="UDPglc_DH_euk"/>
    <property type="match status" value="1"/>
</dbReference>
<dbReference type="InterPro" id="IPR008927">
    <property type="entry name" value="6-PGluconate_DH-like_C_sf"/>
</dbReference>
<feature type="active site" description="Nucleophile" evidence="8">
    <location>
        <position position="280"/>
    </location>
</feature>
<protein>
    <recommendedName>
        <fullName evidence="3 7">UDP-glucose 6-dehydrogenase</fullName>
        <ecNumber evidence="3 7">1.1.1.22</ecNumber>
    </recommendedName>
</protein>
<dbReference type="GO" id="GO:0006065">
    <property type="term" value="P:UDP-glucuronate biosynthetic process"/>
    <property type="evidence" value="ECO:0007669"/>
    <property type="project" value="UniProtKB-UniPathway"/>
</dbReference>
<dbReference type="GO" id="GO:0003979">
    <property type="term" value="F:UDP-glucose 6-dehydrogenase activity"/>
    <property type="evidence" value="ECO:0007669"/>
    <property type="project" value="UniProtKB-EC"/>
</dbReference>
<evidence type="ECO:0000256" key="7">
    <source>
        <dbReference type="PIRNR" id="PIRNR000124"/>
    </source>
</evidence>
<dbReference type="EMBL" id="VJMH01005174">
    <property type="protein sequence ID" value="KAF0699480.1"/>
    <property type="molecule type" value="Genomic_DNA"/>
</dbReference>
<dbReference type="OrthoDB" id="5059218at2759"/>
<evidence type="ECO:0000256" key="4">
    <source>
        <dbReference type="ARBA" id="ARBA00023002"/>
    </source>
</evidence>
<dbReference type="GO" id="GO:0051287">
    <property type="term" value="F:NAD binding"/>
    <property type="evidence" value="ECO:0007669"/>
    <property type="project" value="InterPro"/>
</dbReference>
<feature type="binding site" evidence="9">
    <location>
        <position position="38"/>
    </location>
    <ligand>
        <name>NAD(+)</name>
        <dbReference type="ChEBI" id="CHEBI:57540"/>
    </ligand>
</feature>
<accession>A0A485KPL4</accession>
<comment type="pathway">
    <text evidence="1">Nucleotide-sugar biosynthesis; UDP-alpha-D-glucuronate biosynthesis; UDP-alpha-D-glucuronate from UDP-alpha-D-glucose: step 1/1.</text>
</comment>
<dbReference type="AlphaFoldDB" id="A0A485KPL4"/>
<dbReference type="Pfam" id="PF00984">
    <property type="entry name" value="UDPG_MGDP_dh"/>
    <property type="match status" value="1"/>
</dbReference>
<dbReference type="PANTHER" id="PTHR11374">
    <property type="entry name" value="UDP-GLUCOSE DEHYDROGENASE/UDP-MANNAC DEHYDROGENASE"/>
    <property type="match status" value="1"/>
</dbReference>
<evidence type="ECO:0000256" key="6">
    <source>
        <dbReference type="ARBA" id="ARBA00047473"/>
    </source>
</evidence>
<comment type="similarity">
    <text evidence="2 7">Belongs to the UDP-glucose/GDP-mannose dehydrogenase family.</text>
</comment>
<keyword evidence="13" id="KW-1185">Reference proteome</keyword>
<dbReference type="GO" id="GO:0006024">
    <property type="term" value="P:glycosaminoglycan biosynthetic process"/>
    <property type="evidence" value="ECO:0007669"/>
    <property type="project" value="TreeGrafter"/>
</dbReference>
<dbReference type="FunFam" id="3.40.50.720:FF:000032">
    <property type="entry name" value="UDP-glucose 6-dehydrogenase"/>
    <property type="match status" value="1"/>
</dbReference>
<reference evidence="12 13" key="1">
    <citation type="submission" date="2019-03" db="EMBL/GenBank/DDBJ databases">
        <authorList>
            <person name="Gaulin E."/>
            <person name="Dumas B."/>
        </authorList>
    </citation>
    <scope>NUCLEOTIDE SEQUENCE [LARGE SCALE GENOMIC DNA]</scope>
    <source>
        <strain evidence="12">CBS 568.67</strain>
    </source>
</reference>
<feature type="binding site" evidence="9">
    <location>
        <position position="350"/>
    </location>
    <ligand>
        <name>NAD(+)</name>
        <dbReference type="ChEBI" id="CHEBI:57540"/>
    </ligand>
</feature>
<feature type="binding site" evidence="9">
    <location>
        <begin position="93"/>
        <end position="97"/>
    </location>
    <ligand>
        <name>NAD(+)</name>
        <dbReference type="ChEBI" id="CHEBI:57540"/>
    </ligand>
</feature>
<dbReference type="Gene3D" id="3.40.50.720">
    <property type="entry name" value="NAD(P)-binding Rossmann-like Domain"/>
    <property type="match status" value="2"/>
</dbReference>
<proteinExistence type="inferred from homology"/>
<evidence type="ECO:0000256" key="1">
    <source>
        <dbReference type="ARBA" id="ARBA00004701"/>
    </source>
</evidence>
<feature type="binding site" evidence="9">
    <location>
        <begin position="134"/>
        <end position="135"/>
    </location>
    <ligand>
        <name>NAD(+)</name>
        <dbReference type="ChEBI" id="CHEBI:57540"/>
    </ligand>
</feature>
<dbReference type="Proteomes" id="UP000332933">
    <property type="component" value="Unassembled WGS sequence"/>
</dbReference>
<comment type="catalytic activity">
    <reaction evidence="6 7">
        <text>UDP-alpha-D-glucose + 2 NAD(+) + H2O = UDP-alpha-D-glucuronate + 2 NADH + 3 H(+)</text>
        <dbReference type="Rhea" id="RHEA:23596"/>
        <dbReference type="ChEBI" id="CHEBI:15377"/>
        <dbReference type="ChEBI" id="CHEBI:15378"/>
        <dbReference type="ChEBI" id="CHEBI:57540"/>
        <dbReference type="ChEBI" id="CHEBI:57945"/>
        <dbReference type="ChEBI" id="CHEBI:58052"/>
        <dbReference type="ChEBI" id="CHEBI:58885"/>
        <dbReference type="EC" id="1.1.1.22"/>
    </reaction>
</comment>
<dbReference type="InterPro" id="IPR036291">
    <property type="entry name" value="NAD(P)-bd_dom_sf"/>
</dbReference>
<dbReference type="InterPro" id="IPR028356">
    <property type="entry name" value="UDPglc_DH_euk"/>
</dbReference>